<keyword evidence="4 7" id="KW-1133">Transmembrane helix</keyword>
<dbReference type="InterPro" id="IPR003838">
    <property type="entry name" value="ABC3_permease_C"/>
</dbReference>
<dbReference type="PANTHER" id="PTHR30572:SF4">
    <property type="entry name" value="ABC TRANSPORTER PERMEASE YTRF"/>
    <property type="match status" value="1"/>
</dbReference>
<sequence>MERLFEDIRFGFRSLRANPTFSFIAILTLAMGIGVTTAMFTLVNSVLLKPLPFVDAHELVYVTLENKKTGELSGRTDISFVERIEKLDSPLQELAYYAYNQVTLGKGDIQTPYTVLITSQNFLSMHGVKPIIGRWYEAKDLNTQSVVISYNMWQKEFAGDPNILSRVIKLDNRDYNVLGVMPLNYSSTGFTSIEVWKPINKLDRPVQIVGRLKTGLSTEQAKQQSMAIERIVDEILGEKDSVWEIKYTTVLESIVGNSKQSLYLLLAAVLAVFLIAVLNVANLTFAQYTNRVQEFAVRVSVGASRGRLLRQLITESALFCLIGGLAGLLLAAWSLEWIRELMGSRLPRLHEISLDQTAVLAALALISISALTTALIPAYSLVNPNKLTDAIKQAGQKMTGDKNSQKVRRFMVSSEVGIAVVLLVCAGLLIRSYINLADQDTGFNTQNIVTGHVWLPDNFKPQPNRHSYWLDLVETIKNQPEVIAVAASSTMPMGMTGIDYPVNYSYQGAPVVPRGEEPTASVRSITADYFSLLEVPILAGREFDYRDTANGPKVVVINDYLAKTIWPNEVAIGKTLTLPKWMGGDHRIVGVVGNVKHRGLRAVPLPEFFLPVTQHNYPGMSLLVKTNSNANVATIKSMMLKTSIEKQATAPMILLETMQDLTEGSIVGERLILIVLSVFAGVALLLASIGVYGISDNMVSQRTSEIGIRMAIGARPALIRRWIVWNASKPVIIGAVVGVLMAFIFGQFLASVLYGVKIFDPITFAAVPLVLVFVGIIATWLPARRATRIHPQQALHYE</sequence>
<feature type="domain" description="MacB-like periplasmic core" evidence="9">
    <location>
        <begin position="22"/>
        <end position="224"/>
    </location>
</feature>
<dbReference type="InterPro" id="IPR050250">
    <property type="entry name" value="Macrolide_Exporter_MacB"/>
</dbReference>
<evidence type="ECO:0000313" key="11">
    <source>
        <dbReference type="Proteomes" id="UP000317839"/>
    </source>
</evidence>
<reference evidence="10 11" key="1">
    <citation type="submission" date="2019-06" db="EMBL/GenBank/DDBJ databases">
        <title>Draft genome of Aliikangiella marina GYP-15.</title>
        <authorList>
            <person name="Wang G."/>
        </authorList>
    </citation>
    <scope>NUCLEOTIDE SEQUENCE [LARGE SCALE GENOMIC DNA]</scope>
    <source>
        <strain evidence="10 11">GYP-15</strain>
    </source>
</reference>
<accession>A0A545T1I2</accession>
<evidence type="ECO:0000256" key="4">
    <source>
        <dbReference type="ARBA" id="ARBA00022989"/>
    </source>
</evidence>
<dbReference type="PANTHER" id="PTHR30572">
    <property type="entry name" value="MEMBRANE COMPONENT OF TRANSPORTER-RELATED"/>
    <property type="match status" value="1"/>
</dbReference>
<feature type="transmembrane region" description="Helical" evidence="7">
    <location>
        <begin position="762"/>
        <end position="783"/>
    </location>
</feature>
<feature type="transmembrane region" description="Helical" evidence="7">
    <location>
        <begin position="358"/>
        <end position="382"/>
    </location>
</feature>
<dbReference type="GO" id="GO:0005886">
    <property type="term" value="C:plasma membrane"/>
    <property type="evidence" value="ECO:0007669"/>
    <property type="project" value="UniProtKB-SubCell"/>
</dbReference>
<evidence type="ECO:0000256" key="3">
    <source>
        <dbReference type="ARBA" id="ARBA00022692"/>
    </source>
</evidence>
<dbReference type="Proteomes" id="UP000317839">
    <property type="component" value="Unassembled WGS sequence"/>
</dbReference>
<organism evidence="10 11">
    <name type="scientific">Aliikangiella marina</name>
    <dbReference type="NCBI Taxonomy" id="1712262"/>
    <lineage>
        <taxon>Bacteria</taxon>
        <taxon>Pseudomonadati</taxon>
        <taxon>Pseudomonadota</taxon>
        <taxon>Gammaproteobacteria</taxon>
        <taxon>Oceanospirillales</taxon>
        <taxon>Pleioneaceae</taxon>
        <taxon>Aliikangiella</taxon>
    </lineage>
</organism>
<evidence type="ECO:0000259" key="8">
    <source>
        <dbReference type="Pfam" id="PF02687"/>
    </source>
</evidence>
<dbReference type="GO" id="GO:0022857">
    <property type="term" value="F:transmembrane transporter activity"/>
    <property type="evidence" value="ECO:0007669"/>
    <property type="project" value="TreeGrafter"/>
</dbReference>
<feature type="domain" description="MacB-like periplasmic core" evidence="9">
    <location>
        <begin position="420"/>
        <end position="637"/>
    </location>
</feature>
<keyword evidence="11" id="KW-1185">Reference proteome</keyword>
<dbReference type="NCBIfam" id="TIGR03434">
    <property type="entry name" value="ADOP"/>
    <property type="match status" value="1"/>
</dbReference>
<dbReference type="Pfam" id="PF02687">
    <property type="entry name" value="FtsX"/>
    <property type="match status" value="2"/>
</dbReference>
<keyword evidence="3 7" id="KW-0812">Transmembrane</keyword>
<protein>
    <submittedName>
        <fullName evidence="10">ABC transporter permease</fullName>
    </submittedName>
</protein>
<feature type="domain" description="ABC3 transporter permease C-terminal" evidence="8">
    <location>
        <begin position="268"/>
        <end position="383"/>
    </location>
</feature>
<dbReference type="InterPro" id="IPR025857">
    <property type="entry name" value="MacB_PCD"/>
</dbReference>
<feature type="transmembrane region" description="Helical" evidence="7">
    <location>
        <begin position="262"/>
        <end position="281"/>
    </location>
</feature>
<evidence type="ECO:0000256" key="5">
    <source>
        <dbReference type="ARBA" id="ARBA00023136"/>
    </source>
</evidence>
<keyword evidence="5 7" id="KW-0472">Membrane</keyword>
<evidence type="ECO:0000313" key="10">
    <source>
        <dbReference type="EMBL" id="TQV71076.1"/>
    </source>
</evidence>
<dbReference type="RefSeq" id="WP_142944293.1">
    <property type="nucleotide sequence ID" value="NZ_VIKR01000007.1"/>
</dbReference>
<evidence type="ECO:0000256" key="7">
    <source>
        <dbReference type="SAM" id="Phobius"/>
    </source>
</evidence>
<evidence type="ECO:0000256" key="2">
    <source>
        <dbReference type="ARBA" id="ARBA00022475"/>
    </source>
</evidence>
<dbReference type="InterPro" id="IPR017800">
    <property type="entry name" value="ADOP"/>
</dbReference>
<gene>
    <name evidence="10" type="ORF">FLL45_22375</name>
</gene>
<comment type="similarity">
    <text evidence="6">Belongs to the ABC-4 integral membrane protein family.</text>
</comment>
<dbReference type="EMBL" id="VIKR01000007">
    <property type="protein sequence ID" value="TQV71076.1"/>
    <property type="molecule type" value="Genomic_DNA"/>
</dbReference>
<feature type="transmembrane region" description="Helical" evidence="7">
    <location>
        <begin position="21"/>
        <end position="43"/>
    </location>
</feature>
<feature type="transmembrane region" description="Helical" evidence="7">
    <location>
        <begin position="671"/>
        <end position="694"/>
    </location>
</feature>
<comment type="caution">
    <text evidence="10">The sequence shown here is derived from an EMBL/GenBank/DDBJ whole genome shotgun (WGS) entry which is preliminary data.</text>
</comment>
<evidence type="ECO:0000256" key="1">
    <source>
        <dbReference type="ARBA" id="ARBA00004651"/>
    </source>
</evidence>
<feature type="transmembrane region" description="Helical" evidence="7">
    <location>
        <begin position="416"/>
        <end position="434"/>
    </location>
</feature>
<evidence type="ECO:0000259" key="9">
    <source>
        <dbReference type="Pfam" id="PF12704"/>
    </source>
</evidence>
<evidence type="ECO:0000256" key="6">
    <source>
        <dbReference type="ARBA" id="ARBA00038076"/>
    </source>
</evidence>
<comment type="subcellular location">
    <subcellularLocation>
        <location evidence="1">Cell membrane</location>
        <topology evidence="1">Multi-pass membrane protein</topology>
    </subcellularLocation>
</comment>
<name>A0A545T1I2_9GAMM</name>
<feature type="transmembrane region" description="Helical" evidence="7">
    <location>
        <begin position="731"/>
        <end position="756"/>
    </location>
</feature>
<keyword evidence="2" id="KW-1003">Cell membrane</keyword>
<feature type="transmembrane region" description="Helical" evidence="7">
    <location>
        <begin position="317"/>
        <end position="338"/>
    </location>
</feature>
<feature type="domain" description="ABC3 transporter permease C-terminal" evidence="8">
    <location>
        <begin position="678"/>
        <end position="791"/>
    </location>
</feature>
<dbReference type="Pfam" id="PF12704">
    <property type="entry name" value="MacB_PCD"/>
    <property type="match status" value="2"/>
</dbReference>
<dbReference type="OrthoDB" id="9770036at2"/>
<proteinExistence type="inferred from homology"/>
<dbReference type="AlphaFoldDB" id="A0A545T1I2"/>